<dbReference type="Proteomes" id="UP000813427">
    <property type="component" value="Unassembled WGS sequence"/>
</dbReference>
<dbReference type="EMBL" id="JAGPXF010000001">
    <property type="protein sequence ID" value="KAH7263197.1"/>
    <property type="molecule type" value="Genomic_DNA"/>
</dbReference>
<organism evidence="1 2">
    <name type="scientific">Fusarium tricinctum</name>
    <dbReference type="NCBI Taxonomy" id="61284"/>
    <lineage>
        <taxon>Eukaryota</taxon>
        <taxon>Fungi</taxon>
        <taxon>Dikarya</taxon>
        <taxon>Ascomycota</taxon>
        <taxon>Pezizomycotina</taxon>
        <taxon>Sordariomycetes</taxon>
        <taxon>Hypocreomycetidae</taxon>
        <taxon>Hypocreales</taxon>
        <taxon>Nectriaceae</taxon>
        <taxon>Fusarium</taxon>
        <taxon>Fusarium tricinctum species complex</taxon>
    </lineage>
</organism>
<reference evidence="1" key="1">
    <citation type="journal article" date="2021" name="Nat. Commun.">
        <title>Genetic determinants of endophytism in the Arabidopsis root mycobiome.</title>
        <authorList>
            <person name="Mesny F."/>
            <person name="Miyauchi S."/>
            <person name="Thiergart T."/>
            <person name="Pickel B."/>
            <person name="Atanasova L."/>
            <person name="Karlsson M."/>
            <person name="Huettel B."/>
            <person name="Barry K.W."/>
            <person name="Haridas S."/>
            <person name="Chen C."/>
            <person name="Bauer D."/>
            <person name="Andreopoulos W."/>
            <person name="Pangilinan J."/>
            <person name="LaButti K."/>
            <person name="Riley R."/>
            <person name="Lipzen A."/>
            <person name="Clum A."/>
            <person name="Drula E."/>
            <person name="Henrissat B."/>
            <person name="Kohler A."/>
            <person name="Grigoriev I.V."/>
            <person name="Martin F.M."/>
            <person name="Hacquard S."/>
        </authorList>
    </citation>
    <scope>NUCLEOTIDE SEQUENCE</scope>
    <source>
        <strain evidence="1">MPI-SDFR-AT-0068</strain>
    </source>
</reference>
<protein>
    <submittedName>
        <fullName evidence="1">Uncharacterized protein</fullName>
    </submittedName>
</protein>
<evidence type="ECO:0000313" key="2">
    <source>
        <dbReference type="Proteomes" id="UP000813427"/>
    </source>
</evidence>
<dbReference type="AlphaFoldDB" id="A0A8K0S9B6"/>
<accession>A0A8K0S9B6</accession>
<comment type="caution">
    <text evidence="1">The sequence shown here is derived from an EMBL/GenBank/DDBJ whole genome shotgun (WGS) entry which is preliminary data.</text>
</comment>
<dbReference type="OrthoDB" id="5091635at2759"/>
<name>A0A8K0S9B6_9HYPO</name>
<proteinExistence type="predicted"/>
<sequence length="266" mass="30244">MADQAKHSLPTSTIHRIQEQIVSEIFKLAGRDPKHHAACFTACVKLTETTKVIYATNMNSWLNDNPITIGKALDDFKNTDRTGRTSNLCMISATTAVVIAAALNQQHIYVDGKMNQHVTKEFSKIWAYLGIAIDIWPEVEDSQFFVKTDPGCLEHPVVRKISRGKFVVKTPETGKELTPLMLLTTARLNGWVTPSLDASWLKKAKVDSEQIIHRRKALNDGKKVIEKLGNRKYKQSDKNFMREMKAWLSEPVIRVLPDDIKNRVWF</sequence>
<gene>
    <name evidence="1" type="ORF">BKA59DRAFT_551368</name>
</gene>
<keyword evidence="2" id="KW-1185">Reference proteome</keyword>
<evidence type="ECO:0000313" key="1">
    <source>
        <dbReference type="EMBL" id="KAH7263197.1"/>
    </source>
</evidence>